<evidence type="ECO:0000256" key="3">
    <source>
        <dbReference type="ARBA" id="ARBA00022553"/>
    </source>
</evidence>
<evidence type="ECO:0000256" key="2">
    <source>
        <dbReference type="ARBA" id="ARBA00012438"/>
    </source>
</evidence>
<proteinExistence type="predicted"/>
<sequence>MPDPAIPKPSARPLRLADFIRANIEPIVAEWVRFARTREPASESMTEPALKDHIVELLAFIADDLETPQTKKEQFQKSRGLGSADGQFTRSAAEIHATLRLSDGFNIDQMVSEYRALRASVVKQWTATDLVLPTTDLEDLTRFNEAIDQALTESVAEYTKMINQSRDMFLGVLGHDLRNPIGAVLMTARTMLERGTVDSRQGMLGGQIAKAMERATSILDDLLELTRSAFGMEIPLVRTPMKMDELGAQLVEEMRTLSNGRQIEIETLGDTQGEWDRARMGQVFSNLIGNALQYSPEDGSITVTISDQEDRVCVSVHNEGDPIPADKQKTIFQSLARGVDRGFQGAGSTNLGLGLFIAHKIVAAHGGTLSVDSGPDSGTTFTAVVPKY</sequence>
<dbReference type="InterPro" id="IPR005467">
    <property type="entry name" value="His_kinase_dom"/>
</dbReference>
<dbReference type="SMART" id="SM00388">
    <property type="entry name" value="HisKA"/>
    <property type="match status" value="1"/>
</dbReference>
<dbReference type="SMART" id="SM00387">
    <property type="entry name" value="HATPase_c"/>
    <property type="match status" value="1"/>
</dbReference>
<dbReference type="PROSITE" id="PS50109">
    <property type="entry name" value="HIS_KIN"/>
    <property type="match status" value="1"/>
</dbReference>
<dbReference type="InterPro" id="IPR036890">
    <property type="entry name" value="HATPase_C_sf"/>
</dbReference>
<dbReference type="InterPro" id="IPR003594">
    <property type="entry name" value="HATPase_dom"/>
</dbReference>
<dbReference type="InterPro" id="IPR050736">
    <property type="entry name" value="Sensor_HK_Regulatory"/>
</dbReference>
<evidence type="ECO:0000256" key="4">
    <source>
        <dbReference type="ARBA" id="ARBA00022679"/>
    </source>
</evidence>
<organism evidence="8 9">
    <name type="scientific">Stakelama saccharophila</name>
    <dbReference type="NCBI Taxonomy" id="3075605"/>
    <lineage>
        <taxon>Bacteria</taxon>
        <taxon>Pseudomonadati</taxon>
        <taxon>Pseudomonadota</taxon>
        <taxon>Alphaproteobacteria</taxon>
        <taxon>Sphingomonadales</taxon>
        <taxon>Sphingomonadaceae</taxon>
        <taxon>Stakelama</taxon>
    </lineage>
</organism>
<comment type="catalytic activity">
    <reaction evidence="1">
        <text>ATP + protein L-histidine = ADP + protein N-phospho-L-histidine.</text>
        <dbReference type="EC" id="2.7.13.3"/>
    </reaction>
</comment>
<dbReference type="EMBL" id="CP135076">
    <property type="protein sequence ID" value="WNO52822.1"/>
    <property type="molecule type" value="Genomic_DNA"/>
</dbReference>
<evidence type="ECO:0000256" key="5">
    <source>
        <dbReference type="ARBA" id="ARBA00022777"/>
    </source>
</evidence>
<evidence type="ECO:0000259" key="7">
    <source>
        <dbReference type="PROSITE" id="PS50109"/>
    </source>
</evidence>
<dbReference type="PANTHER" id="PTHR43711">
    <property type="entry name" value="TWO-COMPONENT HISTIDINE KINASE"/>
    <property type="match status" value="1"/>
</dbReference>
<dbReference type="SUPFAM" id="SSF55874">
    <property type="entry name" value="ATPase domain of HSP90 chaperone/DNA topoisomerase II/histidine kinase"/>
    <property type="match status" value="1"/>
</dbReference>
<protein>
    <recommendedName>
        <fullName evidence="2">histidine kinase</fullName>
        <ecNumber evidence="2">2.7.13.3</ecNumber>
    </recommendedName>
</protein>
<dbReference type="GO" id="GO:0016301">
    <property type="term" value="F:kinase activity"/>
    <property type="evidence" value="ECO:0007669"/>
    <property type="project" value="UniProtKB-KW"/>
</dbReference>
<evidence type="ECO:0000313" key="9">
    <source>
        <dbReference type="Proteomes" id="UP001302249"/>
    </source>
</evidence>
<dbReference type="CDD" id="cd00075">
    <property type="entry name" value="HATPase"/>
    <property type="match status" value="1"/>
</dbReference>
<dbReference type="InterPro" id="IPR003661">
    <property type="entry name" value="HisK_dim/P_dom"/>
</dbReference>
<feature type="domain" description="Histidine kinase" evidence="7">
    <location>
        <begin position="172"/>
        <end position="388"/>
    </location>
</feature>
<name>A0ABZ0B5Z9_9SPHN</name>
<dbReference type="SUPFAM" id="SSF47384">
    <property type="entry name" value="Homodimeric domain of signal transducing histidine kinase"/>
    <property type="match status" value="1"/>
</dbReference>
<evidence type="ECO:0000256" key="6">
    <source>
        <dbReference type="ARBA" id="ARBA00023012"/>
    </source>
</evidence>
<dbReference type="PANTHER" id="PTHR43711:SF1">
    <property type="entry name" value="HISTIDINE KINASE 1"/>
    <property type="match status" value="1"/>
</dbReference>
<dbReference type="InterPro" id="IPR036097">
    <property type="entry name" value="HisK_dim/P_sf"/>
</dbReference>
<dbReference type="InterPro" id="IPR004358">
    <property type="entry name" value="Sig_transdc_His_kin-like_C"/>
</dbReference>
<dbReference type="EC" id="2.7.13.3" evidence="2"/>
<evidence type="ECO:0000313" key="8">
    <source>
        <dbReference type="EMBL" id="WNO52822.1"/>
    </source>
</evidence>
<evidence type="ECO:0000256" key="1">
    <source>
        <dbReference type="ARBA" id="ARBA00000085"/>
    </source>
</evidence>
<dbReference type="Pfam" id="PF00512">
    <property type="entry name" value="HisKA"/>
    <property type="match status" value="1"/>
</dbReference>
<keyword evidence="6" id="KW-0902">Two-component regulatory system</keyword>
<keyword evidence="9" id="KW-1185">Reference proteome</keyword>
<keyword evidence="3" id="KW-0597">Phosphoprotein</keyword>
<dbReference type="Proteomes" id="UP001302249">
    <property type="component" value="Chromosome"/>
</dbReference>
<dbReference type="Gene3D" id="3.30.565.10">
    <property type="entry name" value="Histidine kinase-like ATPase, C-terminal domain"/>
    <property type="match status" value="1"/>
</dbReference>
<dbReference type="RefSeq" id="WP_313913657.1">
    <property type="nucleotide sequence ID" value="NZ_CP135076.1"/>
</dbReference>
<gene>
    <name evidence="8" type="ORF">RPR59_10160</name>
</gene>
<keyword evidence="4" id="KW-0808">Transferase</keyword>
<keyword evidence="5 8" id="KW-0418">Kinase</keyword>
<dbReference type="Gene3D" id="1.10.287.130">
    <property type="match status" value="1"/>
</dbReference>
<dbReference type="CDD" id="cd00082">
    <property type="entry name" value="HisKA"/>
    <property type="match status" value="1"/>
</dbReference>
<accession>A0ABZ0B5Z9</accession>
<dbReference type="PRINTS" id="PR00344">
    <property type="entry name" value="BCTRLSENSOR"/>
</dbReference>
<reference evidence="8 9" key="1">
    <citation type="submission" date="2023-09" db="EMBL/GenBank/DDBJ databases">
        <authorList>
            <person name="Rey-Velasco X."/>
        </authorList>
    </citation>
    <scope>NUCLEOTIDE SEQUENCE [LARGE SCALE GENOMIC DNA]</scope>
    <source>
        <strain evidence="8 9">W311</strain>
    </source>
</reference>
<dbReference type="Pfam" id="PF02518">
    <property type="entry name" value="HATPase_c"/>
    <property type="match status" value="1"/>
</dbReference>